<dbReference type="EMBL" id="LR633967">
    <property type="protein sequence ID" value="VUX55866.1"/>
    <property type="molecule type" value="Genomic_DNA"/>
</dbReference>
<protein>
    <recommendedName>
        <fullName evidence="1">Alpha/beta hydrolase fold-3 domain-containing protein</fullName>
    </recommendedName>
</protein>
<evidence type="ECO:0000313" key="2">
    <source>
        <dbReference type="EMBL" id="VUX55866.1"/>
    </source>
</evidence>
<organism evidence="2">
    <name type="scientific">uncultured Woeseiaceae bacterium</name>
    <dbReference type="NCBI Taxonomy" id="1983305"/>
    <lineage>
        <taxon>Bacteria</taxon>
        <taxon>Pseudomonadati</taxon>
        <taxon>Pseudomonadota</taxon>
        <taxon>Gammaproteobacteria</taxon>
        <taxon>Woeseiales</taxon>
        <taxon>Woeseiaceae</taxon>
        <taxon>environmental samples</taxon>
    </lineage>
</organism>
<accession>A0A7D9D2V7</accession>
<dbReference type="GO" id="GO:0016787">
    <property type="term" value="F:hydrolase activity"/>
    <property type="evidence" value="ECO:0007669"/>
    <property type="project" value="InterPro"/>
</dbReference>
<dbReference type="AlphaFoldDB" id="A0A7D9D2V7"/>
<feature type="domain" description="Alpha/beta hydrolase fold-3" evidence="1">
    <location>
        <begin position="24"/>
        <end position="87"/>
    </location>
</feature>
<dbReference type="InterPro" id="IPR029058">
    <property type="entry name" value="AB_hydrolase_fold"/>
</dbReference>
<reference evidence="2" key="1">
    <citation type="submission" date="2019-07" db="EMBL/GenBank/DDBJ databases">
        <authorList>
            <person name="Weber M."/>
            <person name="Kostadinov I."/>
            <person name="Kostadinov D I."/>
        </authorList>
    </citation>
    <scope>NUCLEOTIDE SEQUENCE</scope>
    <source>
        <strain evidence="2">Gfbio:sag-sample-m06:053724c1-46a9-4a36-b237-ea2bf867836b</strain>
    </source>
</reference>
<gene>
    <name evidence="2" type="ORF">JTBM06_V1_140022</name>
</gene>
<dbReference type="Gene3D" id="3.40.50.1820">
    <property type="entry name" value="alpha/beta hydrolase"/>
    <property type="match status" value="1"/>
</dbReference>
<name>A0A7D9D2V7_9GAMM</name>
<dbReference type="InterPro" id="IPR013094">
    <property type="entry name" value="AB_hydrolase_3"/>
</dbReference>
<proteinExistence type="predicted"/>
<dbReference type="Pfam" id="PF07859">
    <property type="entry name" value="Abhydrolase_3"/>
    <property type="match status" value="1"/>
</dbReference>
<dbReference type="SUPFAM" id="SSF53474">
    <property type="entry name" value="alpha/beta-Hydrolases"/>
    <property type="match status" value="1"/>
</dbReference>
<sequence length="115" mass="12465">MSGDVHVRFWEGLGVKLPGATHPYVGNADPKDPLVSPVFGDYTGMTPLFLLSGTAEIIGSDAIRVAARARNQGVDVTLLVSDGMWHVPIDNGSGVPELQLAYDEMIKFFRRHMGI</sequence>
<evidence type="ECO:0000259" key="1">
    <source>
        <dbReference type="Pfam" id="PF07859"/>
    </source>
</evidence>